<proteinExistence type="predicted"/>
<dbReference type="Proteomes" id="UP001169066">
    <property type="component" value="Unassembled WGS sequence"/>
</dbReference>
<reference evidence="2" key="1">
    <citation type="submission" date="2023-01" db="EMBL/GenBank/DDBJ databases">
        <title>Sulfurovum sp. XTW-4 genome assembly.</title>
        <authorList>
            <person name="Wang J."/>
        </authorList>
    </citation>
    <scope>NUCLEOTIDE SEQUENCE</scope>
    <source>
        <strain evidence="2">XTW-4</strain>
    </source>
</reference>
<organism evidence="2 3">
    <name type="scientific">Sulfurovum xiamenensis</name>
    <dbReference type="NCBI Taxonomy" id="3019066"/>
    <lineage>
        <taxon>Bacteria</taxon>
        <taxon>Pseudomonadati</taxon>
        <taxon>Campylobacterota</taxon>
        <taxon>Epsilonproteobacteria</taxon>
        <taxon>Campylobacterales</taxon>
        <taxon>Sulfurovaceae</taxon>
        <taxon>Sulfurovum</taxon>
    </lineage>
</organism>
<comment type="caution">
    <text evidence="2">The sequence shown here is derived from an EMBL/GenBank/DDBJ whole genome shotgun (WGS) entry which is preliminary data.</text>
</comment>
<gene>
    <name evidence="2" type="ORF">PF327_03400</name>
</gene>
<evidence type="ECO:0000313" key="3">
    <source>
        <dbReference type="Proteomes" id="UP001169066"/>
    </source>
</evidence>
<evidence type="ECO:0000256" key="1">
    <source>
        <dbReference type="SAM" id="MobiDB-lite"/>
    </source>
</evidence>
<name>A0ABT7QQB5_9BACT</name>
<evidence type="ECO:0000313" key="2">
    <source>
        <dbReference type="EMBL" id="MDM5263231.1"/>
    </source>
</evidence>
<dbReference type="RefSeq" id="WP_289401342.1">
    <property type="nucleotide sequence ID" value="NZ_JAQIBC010000002.1"/>
</dbReference>
<dbReference type="EMBL" id="JAQIBC010000002">
    <property type="protein sequence ID" value="MDM5263231.1"/>
    <property type="molecule type" value="Genomic_DNA"/>
</dbReference>
<keyword evidence="3" id="KW-1185">Reference proteome</keyword>
<protein>
    <submittedName>
        <fullName evidence="2">Uncharacterized protein</fullName>
    </submittedName>
</protein>
<sequence length="155" mass="18130">MIEILKKLFGKKKEQTDVPNPPGRTFNRVLTGRYFGCEDVNADEETIAKAKQEKIDQIKELELVPMFIRYAYESKKRKEVDTEEDHPTSVHVAFQKEVFAEKWNMVHVTEISFTVLSADFEEFERMAGVSLNDDFRDLTSTTFNDTERRKESRKA</sequence>
<accession>A0ABT7QQB5</accession>
<feature type="compositionally biased region" description="Basic and acidic residues" evidence="1">
    <location>
        <begin position="145"/>
        <end position="155"/>
    </location>
</feature>
<feature type="region of interest" description="Disordered" evidence="1">
    <location>
        <begin position="136"/>
        <end position="155"/>
    </location>
</feature>